<dbReference type="GO" id="GO:0006388">
    <property type="term" value="P:tRNA splicing, via endonucleolytic cleavage and ligation"/>
    <property type="evidence" value="ECO:0007669"/>
    <property type="project" value="TreeGrafter"/>
</dbReference>
<dbReference type="AlphaFoldDB" id="A0AAV5QQ77"/>
<keyword evidence="5" id="KW-0520">NAD</keyword>
<dbReference type="InterPro" id="IPR002745">
    <property type="entry name" value="Ptrans_KptA/Tpt1"/>
</dbReference>
<dbReference type="GeneID" id="90074834"/>
<gene>
    <name evidence="7" type="ORF">DASC09_041840</name>
</gene>
<evidence type="ECO:0000256" key="3">
    <source>
        <dbReference type="ARBA" id="ARBA00012007"/>
    </source>
</evidence>
<comment type="similarity">
    <text evidence="2">Belongs to the KptA/TPT1 family.</text>
</comment>
<organism evidence="7 8">
    <name type="scientific">Saccharomycopsis crataegensis</name>
    <dbReference type="NCBI Taxonomy" id="43959"/>
    <lineage>
        <taxon>Eukaryota</taxon>
        <taxon>Fungi</taxon>
        <taxon>Dikarya</taxon>
        <taxon>Ascomycota</taxon>
        <taxon>Saccharomycotina</taxon>
        <taxon>Saccharomycetes</taxon>
        <taxon>Saccharomycopsidaceae</taxon>
        <taxon>Saccharomycopsis</taxon>
    </lineage>
</organism>
<accession>A0AAV5QQ77</accession>
<dbReference type="Proteomes" id="UP001360560">
    <property type="component" value="Unassembled WGS sequence"/>
</dbReference>
<evidence type="ECO:0000313" key="7">
    <source>
        <dbReference type="EMBL" id="GMM36859.1"/>
    </source>
</evidence>
<dbReference type="EC" id="2.7.1.160" evidence="3"/>
<dbReference type="GO" id="GO:0000215">
    <property type="term" value="F:tRNA 2'-phosphotransferase activity"/>
    <property type="evidence" value="ECO:0007669"/>
    <property type="project" value="UniProtKB-EC"/>
</dbReference>
<comment type="caution">
    <text evidence="7">The sequence shown here is derived from an EMBL/GenBank/DDBJ whole genome shotgun (WGS) entry which is preliminary data.</text>
</comment>
<dbReference type="RefSeq" id="XP_064853855.1">
    <property type="nucleotide sequence ID" value="XM_064997783.1"/>
</dbReference>
<evidence type="ECO:0000256" key="5">
    <source>
        <dbReference type="ARBA" id="ARBA00023027"/>
    </source>
</evidence>
<keyword evidence="8" id="KW-1185">Reference proteome</keyword>
<dbReference type="Gene3D" id="3.20.170.30">
    <property type="match status" value="1"/>
</dbReference>
<evidence type="ECO:0000256" key="2">
    <source>
        <dbReference type="ARBA" id="ARBA00009836"/>
    </source>
</evidence>
<evidence type="ECO:0000256" key="1">
    <source>
        <dbReference type="ARBA" id="ARBA00003343"/>
    </source>
</evidence>
<evidence type="ECO:0000256" key="6">
    <source>
        <dbReference type="ARBA" id="ARBA00047949"/>
    </source>
</evidence>
<dbReference type="Gene3D" id="1.10.10.970">
    <property type="entry name" value="RNA 2'-phosphotransferase, Tpt1/KptA family, N-terminal domain"/>
    <property type="match status" value="1"/>
</dbReference>
<name>A0AAV5QQ77_9ASCO</name>
<dbReference type="PANTHER" id="PTHR12684:SF2">
    <property type="entry name" value="TRNA 2'-PHOSPHOTRANSFERASE 1"/>
    <property type="match status" value="1"/>
</dbReference>
<dbReference type="InterPro" id="IPR042080">
    <property type="entry name" value="RNA_2'-PTrans_N"/>
</dbReference>
<sequence length="219" mass="24683">MNTVRKVKTRAPRSRDEIISKQLAWLLRHGAQKEGLSIDSQGYVPVPEVLAHNKLKSNKTTFEDLQRIVGNDKKQRYTLKSDDDSDPKKSRICANQGHSLQQIEVELTKLDDSFTDAIIHGTSISAWKLINESGALSRMTRNHIHFAVDVPANNNSKVISGMRNSSNVFIYIDKEKAEKQGIEFYRSINQAILSSGNSEGKIPVECFAKVVDRQGNYLR</sequence>
<dbReference type="SUPFAM" id="SSF56399">
    <property type="entry name" value="ADP-ribosylation"/>
    <property type="match status" value="1"/>
</dbReference>
<evidence type="ECO:0000313" key="8">
    <source>
        <dbReference type="Proteomes" id="UP001360560"/>
    </source>
</evidence>
<dbReference type="EMBL" id="BTFZ01000011">
    <property type="protein sequence ID" value="GMM36859.1"/>
    <property type="molecule type" value="Genomic_DNA"/>
</dbReference>
<proteinExistence type="inferred from homology"/>
<evidence type="ECO:0000256" key="4">
    <source>
        <dbReference type="ARBA" id="ARBA00022679"/>
    </source>
</evidence>
<protein>
    <recommendedName>
        <fullName evidence="3">2'-phosphotransferase</fullName>
        <ecNumber evidence="3">2.7.1.160</ecNumber>
    </recommendedName>
</protein>
<comment type="catalytic activity">
    <reaction evidence="6">
        <text>2'-phospho-[ligated tRNA] + NAD(+) = mature tRNA + ADP-alpha-D-ribose 1'',2''-cyclic phosphate + nicotinamide</text>
        <dbReference type="Rhea" id="RHEA:23324"/>
        <dbReference type="Rhea" id="RHEA-COMP:11106"/>
        <dbReference type="Rhea" id="RHEA-COMP:11107"/>
        <dbReference type="ChEBI" id="CHEBI:17154"/>
        <dbReference type="ChEBI" id="CHEBI:57540"/>
        <dbReference type="ChEBI" id="CHEBI:76596"/>
        <dbReference type="ChEBI" id="CHEBI:82883"/>
        <dbReference type="ChEBI" id="CHEBI:85027"/>
        <dbReference type="EC" id="2.7.1.160"/>
    </reaction>
</comment>
<dbReference type="InterPro" id="IPR042081">
    <property type="entry name" value="RNA_2'-PTrans_C"/>
</dbReference>
<dbReference type="Pfam" id="PF01885">
    <property type="entry name" value="PTS_2-RNA"/>
    <property type="match status" value="1"/>
</dbReference>
<comment type="function">
    <text evidence="1">Catalyzes the last step of tRNA splicing, the transfer of the splice junction 2'-phosphate from ligated tRNA to NAD to produce ADP-ribose 1''-2'' cyclic phosphate.</text>
</comment>
<dbReference type="PANTHER" id="PTHR12684">
    <property type="entry name" value="PUTATIVE PHOSPHOTRANSFERASE"/>
    <property type="match status" value="1"/>
</dbReference>
<keyword evidence="4" id="KW-0808">Transferase</keyword>
<reference evidence="7 8" key="1">
    <citation type="journal article" date="2023" name="Elife">
        <title>Identification of key yeast species and microbe-microbe interactions impacting larval growth of Drosophila in the wild.</title>
        <authorList>
            <person name="Mure A."/>
            <person name="Sugiura Y."/>
            <person name="Maeda R."/>
            <person name="Honda K."/>
            <person name="Sakurai N."/>
            <person name="Takahashi Y."/>
            <person name="Watada M."/>
            <person name="Katoh T."/>
            <person name="Gotoh A."/>
            <person name="Gotoh Y."/>
            <person name="Taniguchi I."/>
            <person name="Nakamura K."/>
            <person name="Hayashi T."/>
            <person name="Katayama T."/>
            <person name="Uemura T."/>
            <person name="Hattori Y."/>
        </authorList>
    </citation>
    <scope>NUCLEOTIDE SEQUENCE [LARGE SCALE GENOMIC DNA]</scope>
    <source>
        <strain evidence="7 8">SC-9</strain>
    </source>
</reference>